<feature type="compositionally biased region" description="Gly residues" evidence="1">
    <location>
        <begin position="246"/>
        <end position="255"/>
    </location>
</feature>
<feature type="region of interest" description="Disordered" evidence="1">
    <location>
        <begin position="163"/>
        <end position="206"/>
    </location>
</feature>
<feature type="compositionally biased region" description="Low complexity" evidence="1">
    <location>
        <begin position="677"/>
        <end position="690"/>
    </location>
</feature>
<dbReference type="Proteomes" id="UP000650467">
    <property type="component" value="Unassembled WGS sequence"/>
</dbReference>
<sequence>MNVLYTRQSRACDFERSTAPSMARLQFAAGPGSGSGHPRGKGRGAEPQQSARAITAAMLEAAEAEAGAEEAAAASAATAAAAVRSIAVKEQPKFGSVLLSPSYRRMSESGGGGGRGGGGGGAGFGSSASFGRESSARAGGSGGGGLRLSLSVSGSGATAAGLGNGVNTAARPQTAEPETVSAWGGVGTGDSGSGESGGASPPAASPRAAVTVTVTEHIMTLPDDGGAAHGAGALPAIPEATDGDAAAGGGAGGGAVAMEPSSGSCGEGSEGDFRPHQAPSASGPAPAPGPQVPFRRTALGAACRSWREQTAGAFVDTDPSAQGGDAPRQAWGDGGGAAAAAAARAGQQPLPRLYIGSGQTDEALEGLMDDGGYAAGAPQAVTSPSGSGSGRFRSTGSFGRGPAAGGAAATGLDRRLSTPGGAYATSAGGEAPRPSELTLPSSASLSRQRRGASDFGYSGPPSESGAAVPLSPSGAGRSPSRRYSATGGGSTGGLQRQTSMTRRSGGLLTPGGGGAAGVGVGAGIGGSGALYGISEHRPATAEPPPPTLMPAGSFGRGGVAASAGASDWGNGSLRASADQAQRLSRRHSVQGEGLTASLDGLRASMPRRSPRVSDSSGLAHGLNSSFGSGSAKLLQPARAGSSTLGPGGGGSSYSQLQRAASSDLAGLAVLQAALSQAGAGPAPGAQAGAVQEHEEEGAAVEAVPFRVQPPATAPPGATRPWRSSGFGGRAA</sequence>
<dbReference type="AlphaFoldDB" id="A0A835WDR2"/>
<feature type="compositionally biased region" description="Polar residues" evidence="1">
    <location>
        <begin position="493"/>
        <end position="502"/>
    </location>
</feature>
<evidence type="ECO:0000256" key="1">
    <source>
        <dbReference type="SAM" id="MobiDB-lite"/>
    </source>
</evidence>
<evidence type="ECO:0000313" key="2">
    <source>
        <dbReference type="EMBL" id="KAG2445498.1"/>
    </source>
</evidence>
<comment type="caution">
    <text evidence="2">The sequence shown here is derived from an EMBL/GenBank/DDBJ whole genome shotgun (WGS) entry which is preliminary data.</text>
</comment>
<feature type="compositionally biased region" description="Low complexity" evidence="1">
    <location>
        <begin position="471"/>
        <end position="485"/>
    </location>
</feature>
<organism evidence="2 3">
    <name type="scientific">Chlamydomonas incerta</name>
    <dbReference type="NCBI Taxonomy" id="51695"/>
    <lineage>
        <taxon>Eukaryota</taxon>
        <taxon>Viridiplantae</taxon>
        <taxon>Chlorophyta</taxon>
        <taxon>core chlorophytes</taxon>
        <taxon>Chlorophyceae</taxon>
        <taxon>CS clade</taxon>
        <taxon>Chlamydomonadales</taxon>
        <taxon>Chlamydomonadaceae</taxon>
        <taxon>Chlamydomonas</taxon>
    </lineage>
</organism>
<feature type="region of interest" description="Disordered" evidence="1">
    <location>
        <begin position="105"/>
        <end position="144"/>
    </location>
</feature>
<proteinExistence type="predicted"/>
<reference evidence="2" key="1">
    <citation type="journal article" date="2020" name="bioRxiv">
        <title>Comparative genomics of Chlamydomonas.</title>
        <authorList>
            <person name="Craig R.J."/>
            <person name="Hasan A.R."/>
            <person name="Ness R.W."/>
            <person name="Keightley P.D."/>
        </authorList>
    </citation>
    <scope>NUCLEOTIDE SEQUENCE</scope>
    <source>
        <strain evidence="2">SAG 7.73</strain>
    </source>
</reference>
<name>A0A835WDR2_CHLIN</name>
<feature type="region of interest" description="Disordered" evidence="1">
    <location>
        <begin position="314"/>
        <end position="337"/>
    </location>
</feature>
<accession>A0A835WDR2</accession>
<keyword evidence="3" id="KW-1185">Reference proteome</keyword>
<feature type="compositionally biased region" description="Polar residues" evidence="1">
    <location>
        <begin position="612"/>
        <end position="628"/>
    </location>
</feature>
<feature type="region of interest" description="Disordered" evidence="1">
    <location>
        <begin position="223"/>
        <end position="294"/>
    </location>
</feature>
<feature type="compositionally biased region" description="Low complexity" evidence="1">
    <location>
        <begin position="382"/>
        <end position="397"/>
    </location>
</feature>
<feature type="compositionally biased region" description="Gly residues" evidence="1">
    <location>
        <begin position="508"/>
        <end position="521"/>
    </location>
</feature>
<gene>
    <name evidence="2" type="ORF">HXX76_000114</name>
</gene>
<feature type="compositionally biased region" description="Low complexity" evidence="1">
    <location>
        <begin position="125"/>
        <end position="138"/>
    </location>
</feature>
<feature type="compositionally biased region" description="Gly residues" evidence="1">
    <location>
        <begin position="184"/>
        <end position="197"/>
    </location>
</feature>
<feature type="region of interest" description="Disordered" evidence="1">
    <location>
        <begin position="535"/>
        <end position="657"/>
    </location>
</feature>
<feature type="region of interest" description="Disordered" evidence="1">
    <location>
        <begin position="365"/>
        <end position="521"/>
    </location>
</feature>
<protein>
    <submittedName>
        <fullName evidence="2">Uncharacterized protein</fullName>
    </submittedName>
</protein>
<evidence type="ECO:0000313" key="3">
    <source>
        <dbReference type="Proteomes" id="UP000650467"/>
    </source>
</evidence>
<dbReference type="EMBL" id="JAEHOC010000001">
    <property type="protein sequence ID" value="KAG2445498.1"/>
    <property type="molecule type" value="Genomic_DNA"/>
</dbReference>
<feature type="region of interest" description="Disordered" evidence="1">
    <location>
        <begin position="677"/>
        <end position="731"/>
    </location>
</feature>
<feature type="region of interest" description="Disordered" evidence="1">
    <location>
        <begin position="26"/>
        <end position="51"/>
    </location>
</feature>
<feature type="compositionally biased region" description="Gly residues" evidence="1">
    <location>
        <begin position="109"/>
        <end position="124"/>
    </location>
</feature>